<keyword evidence="2" id="KW-0812">Transmembrane</keyword>
<feature type="compositionally biased region" description="Polar residues" evidence="1">
    <location>
        <begin position="1"/>
        <end position="10"/>
    </location>
</feature>
<reference evidence="3 4" key="1">
    <citation type="submission" date="2019-06" db="EMBL/GenBank/DDBJ databases">
        <authorList>
            <person name="Broberg M."/>
        </authorList>
    </citation>
    <scope>NUCLEOTIDE SEQUENCE [LARGE SCALE GENOMIC DNA]</scope>
</reference>
<feature type="transmembrane region" description="Helical" evidence="2">
    <location>
        <begin position="194"/>
        <end position="213"/>
    </location>
</feature>
<accession>A0ABY6TS53</accession>
<name>A0ABY6TS53_BIOOC</name>
<evidence type="ECO:0000256" key="1">
    <source>
        <dbReference type="SAM" id="MobiDB-lite"/>
    </source>
</evidence>
<gene>
    <name evidence="3" type="ORF">CLO192961_LOCUS55317</name>
</gene>
<feature type="compositionally biased region" description="Basic and acidic residues" evidence="1">
    <location>
        <begin position="15"/>
        <end position="37"/>
    </location>
</feature>
<comment type="caution">
    <text evidence="3">The sequence shown here is derived from an EMBL/GenBank/DDBJ whole genome shotgun (WGS) entry which is preliminary data.</text>
</comment>
<feature type="region of interest" description="Disordered" evidence="1">
    <location>
        <begin position="383"/>
        <end position="405"/>
    </location>
</feature>
<dbReference type="Proteomes" id="UP000766486">
    <property type="component" value="Unassembled WGS sequence"/>
</dbReference>
<feature type="transmembrane region" description="Helical" evidence="2">
    <location>
        <begin position="46"/>
        <end position="69"/>
    </location>
</feature>
<dbReference type="EMBL" id="CABFNS010000399">
    <property type="protein sequence ID" value="VUC21465.1"/>
    <property type="molecule type" value="Genomic_DNA"/>
</dbReference>
<organism evidence="3 4">
    <name type="scientific">Bionectria ochroleuca</name>
    <name type="common">Gliocladium roseum</name>
    <dbReference type="NCBI Taxonomy" id="29856"/>
    <lineage>
        <taxon>Eukaryota</taxon>
        <taxon>Fungi</taxon>
        <taxon>Dikarya</taxon>
        <taxon>Ascomycota</taxon>
        <taxon>Pezizomycotina</taxon>
        <taxon>Sordariomycetes</taxon>
        <taxon>Hypocreomycetidae</taxon>
        <taxon>Hypocreales</taxon>
        <taxon>Bionectriaceae</taxon>
        <taxon>Clonostachys</taxon>
    </lineage>
</organism>
<feature type="transmembrane region" description="Helical" evidence="2">
    <location>
        <begin position="636"/>
        <end position="658"/>
    </location>
</feature>
<evidence type="ECO:0000313" key="4">
    <source>
        <dbReference type="Proteomes" id="UP000766486"/>
    </source>
</evidence>
<protein>
    <submittedName>
        <fullName evidence="3">Uncharacterized protein</fullName>
    </submittedName>
</protein>
<keyword evidence="2" id="KW-1133">Transmembrane helix</keyword>
<keyword evidence="4" id="KW-1185">Reference proteome</keyword>
<feature type="transmembrane region" description="Helical" evidence="2">
    <location>
        <begin position="89"/>
        <end position="109"/>
    </location>
</feature>
<feature type="region of interest" description="Disordered" evidence="1">
    <location>
        <begin position="1"/>
        <end position="37"/>
    </location>
</feature>
<proteinExistence type="predicted"/>
<keyword evidence="2" id="KW-0472">Membrane</keyword>
<sequence length="712" mass="80426">MSTSHRQVPAQQLRLPHDHPQHPSSDDEATHSAGKTEPHSKAKRIYWLRGLFLLFVPPMVTSYYYWIYFRLILRPQDEDLKFGYPGEKGIYYSWTVISIFVLGWSKYGLAGAECRMLQTRWISGAKFDLVDVLDHTGAPWGGPSGWKTFYNLEGLEMFSLNLKTFLKSLGVFLKNPRMLLHNPKMFFRSFKPFLEYRLWNFLALLSLCVYTALPLSQLSMEIFDGYILPDAKDRDKAMVVGRSSDNLHVRDWLGYPNSIRDTWGVGSPATLPGIGIIYTGEHVDRSKYDGLKEHPHTLPLNDGIPDMFIIPQAEVPVNGSPWGLRASYNCSIVKDRSEFTMLSKERLRSCPTTEYPCVRQYASNSIKRTNVWAYIETAHDLKGGHKDGESHTYNGEEPSSFGPNSSSEGDILEYALWQIRVGTSYSETVEFNSTLEPVVQDMQSPFFKASNGSWVGNDTYFDSRSDNLTMKNDVRNFLSVHPGNRTIDVAPPIGLRCVAVSVFGIAELVPAKMAFKAFESVLVPAHSNNSKAEAPVPRIGMVTAESILAANYLNLFTSIHSRIMEADTNSVVHNGFATPQDVQKSAMLAYGLEILALMYDGKRGLGGSWKHDNLTCFVKNKVVAKGVFFTQPHAEWLAWVSVIAFGIWGLGSFSLAYYGLWRRSYETLDGFLTFKLGVHHADELRAEHQFWDERDAHKIEKMKVILGKIDNI</sequence>
<evidence type="ECO:0000256" key="2">
    <source>
        <dbReference type="SAM" id="Phobius"/>
    </source>
</evidence>
<evidence type="ECO:0000313" key="3">
    <source>
        <dbReference type="EMBL" id="VUC21465.1"/>
    </source>
</evidence>